<comment type="caution">
    <text evidence="2">The sequence shown here is derived from an EMBL/GenBank/DDBJ whole genome shotgun (WGS) entry which is preliminary data.</text>
</comment>
<gene>
    <name evidence="2" type="ORF">OZSIB_3275</name>
</gene>
<dbReference type="AlphaFoldDB" id="A0A367ZS11"/>
<evidence type="ECO:0000313" key="3">
    <source>
        <dbReference type="Proteomes" id="UP000252355"/>
    </source>
</evidence>
<dbReference type="EMBL" id="QOQW01000006">
    <property type="protein sequence ID" value="RCK80529.1"/>
    <property type="molecule type" value="Genomic_DNA"/>
</dbReference>
<evidence type="ECO:0000313" key="2">
    <source>
        <dbReference type="EMBL" id="RCK80529.1"/>
    </source>
</evidence>
<protein>
    <submittedName>
        <fullName evidence="2">Uncharacterized protein</fullName>
    </submittedName>
</protein>
<proteinExistence type="predicted"/>
<feature type="region of interest" description="Disordered" evidence="1">
    <location>
        <begin position="213"/>
        <end position="263"/>
    </location>
</feature>
<reference evidence="2 3" key="1">
    <citation type="submission" date="2018-05" db="EMBL/GenBank/DDBJ databases">
        <title>A metagenomic window into the 2 km-deep terrestrial subsurface aquifer revealed taxonomically and functionally diverse microbial community comprising novel uncultured bacterial lineages.</title>
        <authorList>
            <person name="Kadnikov V.V."/>
            <person name="Mardanov A.V."/>
            <person name="Beletsky A.V."/>
            <person name="Banks D."/>
            <person name="Pimenov N.V."/>
            <person name="Frank Y.A."/>
            <person name="Karnachuk O.V."/>
            <person name="Ravin N.V."/>
        </authorList>
    </citation>
    <scope>NUCLEOTIDE SEQUENCE [LARGE SCALE GENOMIC DNA]</scope>
    <source>
        <strain evidence="2">BY5</strain>
    </source>
</reference>
<accession>A0A367ZS11</accession>
<organism evidence="2 3">
    <name type="scientific">Candidatus Ozemobacter sibiricus</name>
    <dbReference type="NCBI Taxonomy" id="2268124"/>
    <lineage>
        <taxon>Bacteria</taxon>
        <taxon>Candidatus Ozemobacteria</taxon>
        <taxon>Candidatus Ozemobacterales</taxon>
        <taxon>Candidatus Ozemobacteraceae</taxon>
        <taxon>Candidatus Ozemobacter</taxon>
    </lineage>
</organism>
<feature type="region of interest" description="Disordered" evidence="1">
    <location>
        <begin position="37"/>
        <end position="65"/>
    </location>
</feature>
<evidence type="ECO:0000256" key="1">
    <source>
        <dbReference type="SAM" id="MobiDB-lite"/>
    </source>
</evidence>
<sequence>MIAETAPDIQPASDVLSVDLGDLPIEERDLATEAASLLLGTSEPPSEPARRQKKPVRPRGEKAPALEPVLLLGAEEELQALARQEAEKSVTLEGYLKIEEHPIARRAAVRRWVLETASGTRIPLQSTLAFITELKKDGIFDQPVRLTGVWRPSPGNERLRFFAADRIEPRPEPEEGGVASAPLLASGPMTAPGPAGASATAFIAYEDELAAGASQPRPATALASPAPPLTSPAAVLSRRGEDPGPGDQTAPASASVRGAPRVP</sequence>
<dbReference type="Proteomes" id="UP000252355">
    <property type="component" value="Unassembled WGS sequence"/>
</dbReference>
<name>A0A367ZS11_9BACT</name>